<evidence type="ECO:0000256" key="1">
    <source>
        <dbReference type="SAM" id="Coils"/>
    </source>
</evidence>
<protein>
    <submittedName>
        <fullName evidence="3">Uncharacterized protein</fullName>
    </submittedName>
</protein>
<organism evidence="3 4">
    <name type="scientific">Anaeramoeba flamelloides</name>
    <dbReference type="NCBI Taxonomy" id="1746091"/>
    <lineage>
        <taxon>Eukaryota</taxon>
        <taxon>Metamonada</taxon>
        <taxon>Anaeramoebidae</taxon>
        <taxon>Anaeramoeba</taxon>
    </lineage>
</organism>
<name>A0AAV7YLQ0_9EUKA</name>
<feature type="region of interest" description="Disordered" evidence="2">
    <location>
        <begin position="117"/>
        <end position="140"/>
    </location>
</feature>
<reference evidence="3" key="1">
    <citation type="submission" date="2022-08" db="EMBL/GenBank/DDBJ databases">
        <title>Novel sulphate-reducing endosymbionts in the free-living metamonad Anaeramoeba.</title>
        <authorList>
            <person name="Jerlstrom-Hultqvist J."/>
            <person name="Cepicka I."/>
            <person name="Gallot-Lavallee L."/>
            <person name="Salas-Leiva D."/>
            <person name="Curtis B.A."/>
            <person name="Zahonova K."/>
            <person name="Pipaliya S."/>
            <person name="Dacks J."/>
            <person name="Roger A.J."/>
        </authorList>
    </citation>
    <scope>NUCLEOTIDE SEQUENCE</scope>
    <source>
        <strain evidence="3">Busselton2</strain>
    </source>
</reference>
<evidence type="ECO:0000313" key="4">
    <source>
        <dbReference type="Proteomes" id="UP001146793"/>
    </source>
</evidence>
<feature type="compositionally biased region" description="Low complexity" evidence="2">
    <location>
        <begin position="118"/>
        <end position="135"/>
    </location>
</feature>
<accession>A0AAV7YLQ0</accession>
<feature type="coiled-coil region" evidence="1">
    <location>
        <begin position="290"/>
        <end position="325"/>
    </location>
</feature>
<evidence type="ECO:0000313" key="3">
    <source>
        <dbReference type="EMBL" id="KAJ3429405.1"/>
    </source>
</evidence>
<keyword evidence="1" id="KW-0175">Coiled coil</keyword>
<sequence length="427" mass="50767">MNKKHKLFSTKENVSFLKNAIEEQLLRFQQLIKEEQKQQVLLKEIIFTKYYPTNNINQLIQIKSSLQEQFLHLFDKYSENEIIKDLFLSLSRYLYFSVINAIAPIFMSFKDLGNGHTNNNSSPNKNNNKEQSNNKNNHKELNNFLPLNETIYSKLESVLKLDHDVSKNNLKSFLTFLSQKTTKLKELYQIKTEILKPEKKKNQKNNNLKIIKDLDQEKGSIFNIVEEQTKKVIKYEDTHLETLIFLFELKLTIQSNAEQMQQKLWVQDTELILNVIPLIEKCIEDTQRITTRIQNELRLLTRIKKEEEEEENEYLDRIALQLQNEFSSSLFNSKTKEKLTTISLIQMKLDLQIWGSYVSDLYQIIWQLQSFPHLKLKLSKVRKVFFNPENQILIEKDVKVKDKCFVIFPEIVQNEKVVQNKIVWKKK</sequence>
<comment type="caution">
    <text evidence="3">The sequence shown here is derived from an EMBL/GenBank/DDBJ whole genome shotgun (WGS) entry which is preliminary data.</text>
</comment>
<proteinExistence type="predicted"/>
<evidence type="ECO:0000256" key="2">
    <source>
        <dbReference type="SAM" id="MobiDB-lite"/>
    </source>
</evidence>
<dbReference type="Proteomes" id="UP001146793">
    <property type="component" value="Unassembled WGS sequence"/>
</dbReference>
<dbReference type="EMBL" id="JANTQA010000057">
    <property type="protein sequence ID" value="KAJ3429405.1"/>
    <property type="molecule type" value="Genomic_DNA"/>
</dbReference>
<dbReference type="AlphaFoldDB" id="A0AAV7YLQ0"/>
<gene>
    <name evidence="3" type="ORF">M0812_24751</name>
</gene>